<evidence type="ECO:0000313" key="8">
    <source>
        <dbReference type="EMBL" id="AYC65736.1"/>
    </source>
</evidence>
<keyword evidence="4 6" id="KW-1133">Transmembrane helix</keyword>
<feature type="transmembrane region" description="Helical" evidence="6">
    <location>
        <begin position="109"/>
        <end position="126"/>
    </location>
</feature>
<name>A0A386B200_9CHLO</name>
<feature type="transmembrane region" description="Helical" evidence="6">
    <location>
        <begin position="228"/>
        <end position="243"/>
    </location>
</feature>
<feature type="transmembrane region" description="Helical" evidence="6">
    <location>
        <begin position="255"/>
        <end position="276"/>
    </location>
</feature>
<evidence type="ECO:0000256" key="5">
    <source>
        <dbReference type="ARBA" id="ARBA00023136"/>
    </source>
</evidence>
<sequence>MENLLNNGSFFLLFCSMVFYWICAFFNIYIFSSLGKKAIIGGNLTMFFLLIFRGIQEKHFPLSNPAIKKTFITINFFLRFFSLYEALIFLSWSLTFIHLIYSKFQFSDFIVGAILAPTALFLNAFANFQIPQQKLSPLIPALQSNWLMMHVTVMLLSYATLIFGSILSIVFLFLFQNFPPNILLNRLDQLSFRSIGIGFPLLTIGILSGSVWANEAWGSYWSWDPKETWSLVTWVVFAIYLHLRLIQKWEGSKSAILGTVGFFVIWVCFLGVNFLAKGFHSYGWFH</sequence>
<dbReference type="GO" id="GO:0017004">
    <property type="term" value="P:cytochrome complex assembly"/>
    <property type="evidence" value="ECO:0007669"/>
    <property type="project" value="UniProtKB-UniRule"/>
</dbReference>
<feature type="transmembrane region" description="Helical" evidence="6">
    <location>
        <begin position="195"/>
        <end position="213"/>
    </location>
</feature>
<dbReference type="InterPro" id="IPR045062">
    <property type="entry name" value="Cyt_c_biogenesis_CcsA/CcmC"/>
</dbReference>
<evidence type="ECO:0000256" key="4">
    <source>
        <dbReference type="ARBA" id="ARBA00022989"/>
    </source>
</evidence>
<feature type="transmembrane region" description="Helical" evidence="6">
    <location>
        <begin position="76"/>
        <end position="97"/>
    </location>
</feature>
<dbReference type="GO" id="GO:0009535">
    <property type="term" value="C:chloroplast thylakoid membrane"/>
    <property type="evidence" value="ECO:0007669"/>
    <property type="project" value="UniProtKB-SubCell"/>
</dbReference>
<comment type="function">
    <text evidence="6">Required during biogenesis of c-type cytochromes (cytochrome c6 and cytochrome f) at the step of heme attachment.</text>
</comment>
<reference evidence="8" key="1">
    <citation type="submission" date="2018-07" db="EMBL/GenBank/DDBJ databases">
        <authorList>
            <person name="Quirk P.G."/>
            <person name="Krulwich T.A."/>
        </authorList>
    </citation>
    <scope>NUCLEOTIDE SEQUENCE</scope>
</reference>
<dbReference type="InterPro" id="IPR017562">
    <property type="entry name" value="Cyt_c_biogenesis_CcsA"/>
</dbReference>
<evidence type="ECO:0000256" key="6">
    <source>
        <dbReference type="HAMAP-Rule" id="MF_01391"/>
    </source>
</evidence>
<dbReference type="EMBL" id="MH591113">
    <property type="protein sequence ID" value="AYC65736.1"/>
    <property type="molecule type" value="Genomic_DNA"/>
</dbReference>
<evidence type="ECO:0000256" key="3">
    <source>
        <dbReference type="ARBA" id="ARBA00022748"/>
    </source>
</evidence>
<feature type="transmembrane region" description="Helical" evidence="6">
    <location>
        <begin position="38"/>
        <end position="56"/>
    </location>
</feature>
<dbReference type="GO" id="GO:0020037">
    <property type="term" value="F:heme binding"/>
    <property type="evidence" value="ECO:0007669"/>
    <property type="project" value="InterPro"/>
</dbReference>
<evidence type="ECO:0000259" key="7">
    <source>
        <dbReference type="Pfam" id="PF01578"/>
    </source>
</evidence>
<reference evidence="8" key="2">
    <citation type="journal article" date="2019" name="Mol. Phylogenet. Evol.">
        <title>Reassessment of the classification of bryopsidales (chlorophyta) based on chloroplast phylogenomic analyses.</title>
        <authorList>
            <person name="Cremen M.C."/>
            <person name="Leliaert F."/>
            <person name="West J."/>
            <person name="Lam D.W."/>
            <person name="Shimada S."/>
            <person name="Lopez-Bautista J.M."/>
            <person name="Verbruggen H."/>
        </authorList>
    </citation>
    <scope>NUCLEOTIDE SEQUENCE</scope>
</reference>
<organism evidence="8">
    <name type="scientific">Udotea sp. TZ0819</name>
    <dbReference type="NCBI Taxonomy" id="2364085"/>
    <lineage>
        <taxon>Eukaryota</taxon>
        <taxon>Viridiplantae</taxon>
        <taxon>Chlorophyta</taxon>
        <taxon>core chlorophytes</taxon>
        <taxon>Ulvophyceae</taxon>
        <taxon>TCBD clade</taxon>
        <taxon>Bryopsidales</taxon>
        <taxon>Halimedineae</taxon>
        <taxon>Halimedaceae</taxon>
        <taxon>Udoteae</taxon>
        <taxon>Udotea</taxon>
    </lineage>
</organism>
<comment type="subunit">
    <text evidence="6">May interact with Ccs1.</text>
</comment>
<geneLocation type="chloroplast" evidence="8"/>
<keyword evidence="5 6" id="KW-0472">Membrane</keyword>
<protein>
    <recommendedName>
        <fullName evidence="6">Cytochrome c biogenesis protein CcsA</fullName>
    </recommendedName>
</protein>
<keyword evidence="8" id="KW-0934">Plastid</keyword>
<evidence type="ECO:0000256" key="2">
    <source>
        <dbReference type="ARBA" id="ARBA00022692"/>
    </source>
</evidence>
<keyword evidence="2 6" id="KW-0812">Transmembrane</keyword>
<dbReference type="Pfam" id="PF01578">
    <property type="entry name" value="Cytochrom_C_asm"/>
    <property type="match status" value="1"/>
</dbReference>
<feature type="transmembrane region" description="Helical" evidence="6">
    <location>
        <begin position="146"/>
        <end position="175"/>
    </location>
</feature>
<feature type="transmembrane region" description="Helical" evidence="6">
    <location>
        <begin position="6"/>
        <end position="31"/>
    </location>
</feature>
<proteinExistence type="inferred from homology"/>
<keyword evidence="3 6" id="KW-0201">Cytochrome c-type biogenesis</keyword>
<dbReference type="NCBIfam" id="TIGR03144">
    <property type="entry name" value="cytochr_II_ccsB"/>
    <property type="match status" value="1"/>
</dbReference>
<gene>
    <name evidence="8" type="primary">ccs1</name>
    <name evidence="6" type="synonym">ccsA</name>
</gene>
<dbReference type="PANTHER" id="PTHR30071">
    <property type="entry name" value="HEME EXPORTER PROTEIN C"/>
    <property type="match status" value="1"/>
</dbReference>
<keyword evidence="8" id="KW-0150">Chloroplast</keyword>
<comment type="subcellular location">
    <subcellularLocation>
        <location evidence="1">Membrane</location>
        <topology evidence="1">Multi-pass membrane protein</topology>
    </subcellularLocation>
    <subcellularLocation>
        <location evidence="6">Plastid</location>
        <location evidence="6">Chloroplast thylakoid membrane</location>
        <topology evidence="6">Multi-pass membrane protein</topology>
    </subcellularLocation>
</comment>
<dbReference type="InterPro" id="IPR002541">
    <property type="entry name" value="Cyt_c_assembly"/>
</dbReference>
<evidence type="ECO:0000256" key="1">
    <source>
        <dbReference type="ARBA" id="ARBA00004141"/>
    </source>
</evidence>
<feature type="domain" description="Cytochrome c assembly protein" evidence="7">
    <location>
        <begin position="82"/>
        <end position="280"/>
    </location>
</feature>
<dbReference type="HAMAP" id="MF_01391">
    <property type="entry name" value="CytC_CcsA"/>
    <property type="match status" value="1"/>
</dbReference>
<accession>A0A386B200</accession>
<comment type="similarity">
    <text evidence="6">Belongs to the CcmF/CycK/Ccl1/NrfE/CcsA family.</text>
</comment>
<dbReference type="AlphaFoldDB" id="A0A386B200"/>
<dbReference type="GO" id="GO:0005886">
    <property type="term" value="C:plasma membrane"/>
    <property type="evidence" value="ECO:0007669"/>
    <property type="project" value="TreeGrafter"/>
</dbReference>
<dbReference type="PANTHER" id="PTHR30071:SF1">
    <property type="entry name" value="CYTOCHROME B_B6 PROTEIN-RELATED"/>
    <property type="match status" value="1"/>
</dbReference>
<keyword evidence="6" id="KW-0793">Thylakoid</keyword>